<dbReference type="OrthoDB" id="265784at2"/>
<dbReference type="KEGG" id="gfm:Enr17x_59100"/>
<organism evidence="1 2">
    <name type="scientific">Gimesia fumaroli</name>
    <dbReference type="NCBI Taxonomy" id="2527976"/>
    <lineage>
        <taxon>Bacteria</taxon>
        <taxon>Pseudomonadati</taxon>
        <taxon>Planctomycetota</taxon>
        <taxon>Planctomycetia</taxon>
        <taxon>Planctomycetales</taxon>
        <taxon>Planctomycetaceae</taxon>
        <taxon>Gimesia</taxon>
    </lineage>
</organism>
<keyword evidence="2" id="KW-1185">Reference proteome</keyword>
<dbReference type="Proteomes" id="UP000318313">
    <property type="component" value="Chromosome"/>
</dbReference>
<dbReference type="RefSeq" id="WP_145313585.1">
    <property type="nucleotide sequence ID" value="NZ_CP037452.1"/>
</dbReference>
<accession>A0A518IL56</accession>
<evidence type="ECO:0000313" key="1">
    <source>
        <dbReference type="EMBL" id="QDV53827.1"/>
    </source>
</evidence>
<dbReference type="SUPFAM" id="SSF52540">
    <property type="entry name" value="P-loop containing nucleoside triphosphate hydrolases"/>
    <property type="match status" value="1"/>
</dbReference>
<proteinExistence type="predicted"/>
<gene>
    <name evidence="1" type="ORF">Enr17x_59100</name>
</gene>
<dbReference type="AlphaFoldDB" id="A0A518IL56"/>
<sequence>MLVNHSRKMVFMHAPKCAGIALSRWLAEHYGFMDYSNPELKLPKGIVERHRYTLPENCQNYEIITCIREPFERWESFYLYCCLQMGVNETFGEFTRTRLKYLPLQSLYTKEATYILRVDSLDTEVLTLPFVKPPVPEIHRLNVSKSMPDYQQMKQRIQWTDELRQLIRQHFSADFTTKPKKSI</sequence>
<name>A0A518IL56_9PLAN</name>
<dbReference type="InterPro" id="IPR027417">
    <property type="entry name" value="P-loop_NTPase"/>
</dbReference>
<reference evidence="1 2" key="1">
    <citation type="submission" date="2019-03" db="EMBL/GenBank/DDBJ databases">
        <title>Deep-cultivation of Planctomycetes and their phenomic and genomic characterization uncovers novel biology.</title>
        <authorList>
            <person name="Wiegand S."/>
            <person name="Jogler M."/>
            <person name="Boedeker C."/>
            <person name="Pinto D."/>
            <person name="Vollmers J."/>
            <person name="Rivas-Marin E."/>
            <person name="Kohn T."/>
            <person name="Peeters S.H."/>
            <person name="Heuer A."/>
            <person name="Rast P."/>
            <person name="Oberbeckmann S."/>
            <person name="Bunk B."/>
            <person name="Jeske O."/>
            <person name="Meyerdierks A."/>
            <person name="Storesund J.E."/>
            <person name="Kallscheuer N."/>
            <person name="Luecker S."/>
            <person name="Lage O.M."/>
            <person name="Pohl T."/>
            <person name="Merkel B.J."/>
            <person name="Hornburger P."/>
            <person name="Mueller R.-W."/>
            <person name="Bruemmer F."/>
            <person name="Labrenz M."/>
            <person name="Spormann A.M."/>
            <person name="Op den Camp H."/>
            <person name="Overmann J."/>
            <person name="Amann R."/>
            <person name="Jetten M.S.M."/>
            <person name="Mascher T."/>
            <person name="Medema M.H."/>
            <person name="Devos D.P."/>
            <person name="Kaster A.-K."/>
            <person name="Ovreas L."/>
            <person name="Rohde M."/>
            <person name="Galperin M.Y."/>
            <person name="Jogler C."/>
        </authorList>
    </citation>
    <scope>NUCLEOTIDE SEQUENCE [LARGE SCALE GENOMIC DNA]</scope>
    <source>
        <strain evidence="1 2">Enr17</strain>
    </source>
</reference>
<dbReference type="EMBL" id="CP037452">
    <property type="protein sequence ID" value="QDV53827.1"/>
    <property type="molecule type" value="Genomic_DNA"/>
</dbReference>
<evidence type="ECO:0000313" key="2">
    <source>
        <dbReference type="Proteomes" id="UP000318313"/>
    </source>
</evidence>
<evidence type="ECO:0008006" key="3">
    <source>
        <dbReference type="Google" id="ProtNLM"/>
    </source>
</evidence>
<dbReference type="Gene3D" id="3.40.50.300">
    <property type="entry name" value="P-loop containing nucleotide triphosphate hydrolases"/>
    <property type="match status" value="1"/>
</dbReference>
<protein>
    <recommendedName>
        <fullName evidence="3">Sulfotransferase family protein</fullName>
    </recommendedName>
</protein>